<dbReference type="PANTHER" id="PTHR18964">
    <property type="entry name" value="ROK (REPRESSOR, ORF, KINASE) FAMILY"/>
    <property type="match status" value="1"/>
</dbReference>
<dbReference type="HOGENOM" id="CLU_036604_0_3_5"/>
<dbReference type="STRING" id="488538.SAR116_0620"/>
<proteinExistence type="predicted"/>
<gene>
    <name evidence="1" type="ordered locus">SAR116_0620</name>
</gene>
<evidence type="ECO:0000313" key="1">
    <source>
        <dbReference type="EMBL" id="ADE38863.1"/>
    </source>
</evidence>
<dbReference type="InterPro" id="IPR043129">
    <property type="entry name" value="ATPase_NBD"/>
</dbReference>
<keyword evidence="2" id="KW-1185">Reference proteome</keyword>
<dbReference type="GO" id="GO:0004396">
    <property type="term" value="F:hexokinase activity"/>
    <property type="evidence" value="ECO:0007669"/>
    <property type="project" value="TreeGrafter"/>
</dbReference>
<sequence length="295" mass="31639">MRLGLDIGSRFISTAILSDGGEFLCLKQAATPLDSYQDILRTIASLIATVTADISHDDIVGVAVPGFVHEGVAQNSYLESLNGKNLQADLQASLGRHVTLANSGACFTLWEARHAGAKDHENVFGMLIDDSSWGGLVIDKKLIRGRNDIAANWSHIPLPWPVPHELDGHDCWCGRVGCLDSFVSARGMEDDYFRITDSQLSATAIATAAHSMDIVAESALQVLEDRIGRATALIINMVDPDVIILGGAVGCFERLLTTVPRKWPGYVHTAKVKTQLLQSQSGHNAVVAGAAFLNG</sequence>
<organism evidence="1 2">
    <name type="scientific">Puniceispirillum marinum (strain IMCC1322)</name>
    <dbReference type="NCBI Taxonomy" id="488538"/>
    <lineage>
        <taxon>Bacteria</taxon>
        <taxon>Pseudomonadati</taxon>
        <taxon>Pseudomonadota</taxon>
        <taxon>Alphaproteobacteria</taxon>
        <taxon>Candidatus Puniceispirillales</taxon>
        <taxon>Candidatus Puniceispirillaceae</taxon>
        <taxon>Candidatus Puniceispirillum</taxon>
    </lineage>
</organism>
<dbReference type="Proteomes" id="UP000007460">
    <property type="component" value="Chromosome"/>
</dbReference>
<reference evidence="1 2" key="1">
    <citation type="journal article" date="2010" name="J. Bacteriol.">
        <title>Complete genome sequence of "Candidatus Puniceispirillum marinum" IMCC1322, a representative of the SAR116 clade in the Alphaproteobacteria.</title>
        <authorList>
            <person name="Oh H.M."/>
            <person name="Kwon K.K."/>
            <person name="Kang I."/>
            <person name="Kang S.G."/>
            <person name="Lee J.H."/>
            <person name="Kim S.J."/>
            <person name="Cho J.C."/>
        </authorList>
    </citation>
    <scope>NUCLEOTIDE SEQUENCE [LARGE SCALE GENOMIC DNA]</scope>
    <source>
        <strain evidence="1 2">IMCC1322</strain>
    </source>
</reference>
<dbReference type="OrthoDB" id="9810372at2"/>
<protein>
    <submittedName>
        <fullName evidence="1">ROK family protein</fullName>
    </submittedName>
</protein>
<accession>D5BRG6</accession>
<dbReference type="PANTHER" id="PTHR18964:SF174">
    <property type="entry name" value="D-ALLOSE KINASE-RELATED"/>
    <property type="match status" value="1"/>
</dbReference>
<dbReference type="Pfam" id="PF00480">
    <property type="entry name" value="ROK"/>
    <property type="match status" value="1"/>
</dbReference>
<dbReference type="RefSeq" id="WP_013045492.1">
    <property type="nucleotide sequence ID" value="NC_014010.1"/>
</dbReference>
<dbReference type="SUPFAM" id="SSF53067">
    <property type="entry name" value="Actin-like ATPase domain"/>
    <property type="match status" value="2"/>
</dbReference>
<dbReference type="EMBL" id="CP001751">
    <property type="protein sequence ID" value="ADE38863.1"/>
    <property type="molecule type" value="Genomic_DNA"/>
</dbReference>
<evidence type="ECO:0000313" key="2">
    <source>
        <dbReference type="Proteomes" id="UP000007460"/>
    </source>
</evidence>
<dbReference type="Gene3D" id="3.30.420.40">
    <property type="match status" value="2"/>
</dbReference>
<dbReference type="eggNOG" id="COG1940">
    <property type="taxonomic scope" value="Bacteria"/>
</dbReference>
<dbReference type="KEGG" id="apb:SAR116_0620"/>
<name>D5BRG6_PUNMI</name>
<dbReference type="AlphaFoldDB" id="D5BRG6"/>
<dbReference type="InterPro" id="IPR000600">
    <property type="entry name" value="ROK"/>
</dbReference>